<evidence type="ECO:0000313" key="14">
    <source>
        <dbReference type="Proteomes" id="UP000430564"/>
    </source>
</evidence>
<evidence type="ECO:0000313" key="13">
    <source>
        <dbReference type="EMBL" id="KAB7661322.1"/>
    </source>
</evidence>
<comment type="catalytic activity">
    <reaction evidence="7">
        <text>RNA(n) + ATP = RNA(n)-3'-adenine ribonucleotide + diphosphate</text>
        <dbReference type="Rhea" id="RHEA:11332"/>
        <dbReference type="Rhea" id="RHEA-COMP:14527"/>
        <dbReference type="Rhea" id="RHEA-COMP:17347"/>
        <dbReference type="ChEBI" id="CHEBI:30616"/>
        <dbReference type="ChEBI" id="CHEBI:33019"/>
        <dbReference type="ChEBI" id="CHEBI:140395"/>
        <dbReference type="ChEBI" id="CHEBI:173115"/>
        <dbReference type="EC" id="2.7.7.19"/>
    </reaction>
</comment>
<feature type="compositionally biased region" description="Basic residues" evidence="9">
    <location>
        <begin position="456"/>
        <end position="468"/>
    </location>
</feature>
<dbReference type="PANTHER" id="PTHR43051">
    <property type="entry name" value="POLYNUCLEOTIDE ADENYLYLTRANSFERASE FAMILY PROTEIN"/>
    <property type="match status" value="1"/>
</dbReference>
<dbReference type="GO" id="GO:0006397">
    <property type="term" value="P:mRNA processing"/>
    <property type="evidence" value="ECO:0007669"/>
    <property type="project" value="UniProtKB-KW"/>
</dbReference>
<dbReference type="Pfam" id="PF01743">
    <property type="entry name" value="PolyA_pol"/>
    <property type="match status" value="1"/>
</dbReference>
<feature type="active site" evidence="7">
    <location>
        <position position="79"/>
    </location>
</feature>
<dbReference type="SUPFAM" id="SSF81891">
    <property type="entry name" value="Poly A polymerase C-terminal region-like"/>
    <property type="match status" value="1"/>
</dbReference>
<keyword evidence="1 7" id="KW-0507">mRNA processing</keyword>
<protein>
    <recommendedName>
        <fullName evidence="7">Poly(A) polymerase I</fullName>
        <shortName evidence="7">PAP I</shortName>
        <ecNumber evidence="7">2.7.7.19</ecNumber>
    </recommendedName>
</protein>
<gene>
    <name evidence="7 13" type="primary">pcnB</name>
    <name evidence="13" type="ORF">GBM95_04835</name>
</gene>
<evidence type="ECO:0000256" key="3">
    <source>
        <dbReference type="ARBA" id="ARBA00022741"/>
    </source>
</evidence>
<keyword evidence="6 7" id="KW-0804">Transcription</keyword>
<dbReference type="GO" id="GO:1990817">
    <property type="term" value="F:poly(A) RNA polymerase activity"/>
    <property type="evidence" value="ECO:0007669"/>
    <property type="project" value="UniProtKB-UniRule"/>
</dbReference>
<evidence type="ECO:0000259" key="11">
    <source>
        <dbReference type="Pfam" id="PF12626"/>
    </source>
</evidence>
<keyword evidence="5 7" id="KW-0694">RNA-binding</keyword>
<comment type="caution">
    <text evidence="13">The sequence shown here is derived from an EMBL/GenBank/DDBJ whole genome shotgun (WGS) entry which is preliminary data.</text>
</comment>
<dbReference type="AlphaFoldDB" id="A0A6I1ERH3"/>
<dbReference type="RefSeq" id="WP_152158054.1">
    <property type="nucleotide sequence ID" value="NZ_WEHX01000020.1"/>
</dbReference>
<feature type="active site" evidence="7">
    <location>
        <position position="153"/>
    </location>
</feature>
<dbReference type="Gene3D" id="3.30.460.10">
    <property type="entry name" value="Beta Polymerase, domain 2"/>
    <property type="match status" value="1"/>
</dbReference>
<dbReference type="Pfam" id="PF12626">
    <property type="entry name" value="PolyA_pol_arg_C"/>
    <property type="match status" value="1"/>
</dbReference>
<organism evidence="13 14">
    <name type="scientific">Sutterella seckii</name>
    <dbReference type="NCBI Taxonomy" id="1944635"/>
    <lineage>
        <taxon>Bacteria</taxon>
        <taxon>Pseudomonadati</taxon>
        <taxon>Pseudomonadota</taxon>
        <taxon>Betaproteobacteria</taxon>
        <taxon>Burkholderiales</taxon>
        <taxon>Sutterellaceae</taxon>
        <taxon>Sutterella</taxon>
    </lineage>
</organism>
<dbReference type="GO" id="GO:0003723">
    <property type="term" value="F:RNA binding"/>
    <property type="evidence" value="ECO:0007669"/>
    <property type="project" value="UniProtKB-UniRule"/>
</dbReference>
<keyword evidence="4 7" id="KW-0067">ATP-binding</keyword>
<dbReference type="InterPro" id="IPR025866">
    <property type="entry name" value="PolyA_pol_arg_C_dom"/>
</dbReference>
<dbReference type="HAMAP" id="MF_00957">
    <property type="entry name" value="PolyA_pol"/>
    <property type="match status" value="1"/>
</dbReference>
<feature type="region of interest" description="Disordered" evidence="9">
    <location>
        <begin position="429"/>
        <end position="474"/>
    </location>
</feature>
<dbReference type="GO" id="GO:0005524">
    <property type="term" value="F:ATP binding"/>
    <property type="evidence" value="ECO:0007669"/>
    <property type="project" value="UniProtKB-UniRule"/>
</dbReference>
<feature type="domain" description="Polymerase A arginine-rich C-terminal" evidence="11">
    <location>
        <begin position="326"/>
        <end position="455"/>
    </location>
</feature>
<evidence type="ECO:0000256" key="9">
    <source>
        <dbReference type="SAM" id="MobiDB-lite"/>
    </source>
</evidence>
<dbReference type="InterPro" id="IPR002646">
    <property type="entry name" value="PolA_pol_head_dom"/>
</dbReference>
<feature type="active site" evidence="7">
    <location>
        <position position="77"/>
    </location>
</feature>
<evidence type="ECO:0000256" key="7">
    <source>
        <dbReference type="HAMAP-Rule" id="MF_00957"/>
    </source>
</evidence>
<feature type="domain" description="tRNA nucleotidyltransferase/poly(A) polymerase RNA and SrmB- binding" evidence="12">
    <location>
        <begin position="211"/>
        <end position="272"/>
    </location>
</feature>
<proteinExistence type="inferred from homology"/>
<evidence type="ECO:0000256" key="8">
    <source>
        <dbReference type="RuleBase" id="RU003953"/>
    </source>
</evidence>
<evidence type="ECO:0000256" key="5">
    <source>
        <dbReference type="ARBA" id="ARBA00022884"/>
    </source>
</evidence>
<evidence type="ECO:0000259" key="10">
    <source>
        <dbReference type="Pfam" id="PF01743"/>
    </source>
</evidence>
<accession>A0A6I1ERH3</accession>
<dbReference type="CDD" id="cd05398">
    <property type="entry name" value="NT_ClassII-CCAase"/>
    <property type="match status" value="1"/>
</dbReference>
<dbReference type="InterPro" id="IPR010206">
    <property type="entry name" value="PolA_pol_I"/>
</dbReference>
<comment type="function">
    <text evidence="7">Adds poly(A) tail to the 3' end of many RNAs, which usually targets these RNAs for decay. Plays a significant role in the global control of gene expression, through influencing the rate of transcript degradation, and in the general RNA quality control.</text>
</comment>
<keyword evidence="13" id="KW-0548">Nucleotidyltransferase</keyword>
<dbReference type="NCBIfam" id="TIGR01942">
    <property type="entry name" value="pcnB"/>
    <property type="match status" value="1"/>
</dbReference>
<dbReference type="Gene3D" id="1.10.3090.10">
    <property type="entry name" value="cca-adding enzyme, domain 2"/>
    <property type="match status" value="1"/>
</dbReference>
<dbReference type="EMBL" id="WEHX01000020">
    <property type="protein sequence ID" value="KAB7661322.1"/>
    <property type="molecule type" value="Genomic_DNA"/>
</dbReference>
<reference evidence="13 14" key="1">
    <citation type="submission" date="2019-10" db="EMBL/GenBank/DDBJ databases">
        <title>Genome diversity of Sutterella seckii.</title>
        <authorList>
            <person name="Chaplin A.V."/>
            <person name="Sokolova S.R."/>
            <person name="Mosin K.A."/>
            <person name="Ivanova E.L."/>
            <person name="Kochetkova T.O."/>
            <person name="Goltsov A.Y."/>
            <person name="Trofimov D.Y."/>
            <person name="Efimov B.A."/>
        </authorList>
    </citation>
    <scope>NUCLEOTIDE SEQUENCE [LARGE SCALE GENOMIC DNA]</scope>
    <source>
        <strain evidence="13 14">ASD393</strain>
    </source>
</reference>
<keyword evidence="2 7" id="KW-0808">Transferase</keyword>
<dbReference type="GO" id="GO:0043633">
    <property type="term" value="P:polyadenylation-dependent RNA catabolic process"/>
    <property type="evidence" value="ECO:0007669"/>
    <property type="project" value="InterPro"/>
</dbReference>
<dbReference type="EC" id="2.7.7.19" evidence="7"/>
<dbReference type="InterPro" id="IPR032828">
    <property type="entry name" value="PolyA_RNA-bd"/>
</dbReference>
<dbReference type="OrthoDB" id="9805698at2"/>
<dbReference type="InterPro" id="IPR043519">
    <property type="entry name" value="NT_sf"/>
</dbReference>
<evidence type="ECO:0000256" key="6">
    <source>
        <dbReference type="ARBA" id="ARBA00023163"/>
    </source>
</evidence>
<comment type="similarity">
    <text evidence="7 8">Belongs to the tRNA nucleotidyltransferase/poly(A) polymerase family.</text>
</comment>
<sequence>MFDAIVSRVKSFLGAEESRETLVREPRIIPKSEHGIDPELVSWQAKRCCEALQRRGYRAYIVGGAVRDLLLGVTPKDFDVATDATPEEVKRSQRRAIIIGRRFRLVHVIFGQEIIECSTFRALEGAGVRKDGSGRVISDNVFGEMWEDAARRDFTINAMYYDPATEEVYDYHHGFEDIARHRLRMIGEPAERYREDPVRMLRAVRISAKLGFQIEPATEKPISRMAKLLKNVPTARLVDEVLKLLTCGHAVECVKRLRDDGLSAALLPVLDHLLSSPEGEEFLMLALRRTDERLAIGKKISPFFLFGTLLWPQVKRRWQYNEETRGLSRIAALHEAAVEVLETECHTISIQRRFQADMHDLWLMQGRLERRTGKTPYSVVQHPRYRAGYDFLLLRSQVGEVPESLPQWWDAFANADDDTRIAMIREAQAEARQTADQARRGRVAEGSDASQPSGERRRRSRRRPRRRTAREGQE</sequence>
<dbReference type="PANTHER" id="PTHR43051:SF1">
    <property type="entry name" value="POLYNUCLEOTIDE ADENYLYLTRANSFERASE FAMILY PROTEIN"/>
    <property type="match status" value="1"/>
</dbReference>
<dbReference type="Pfam" id="PF12627">
    <property type="entry name" value="PolyA_pol_RNAbd"/>
    <property type="match status" value="1"/>
</dbReference>
<evidence type="ECO:0000256" key="1">
    <source>
        <dbReference type="ARBA" id="ARBA00022664"/>
    </source>
</evidence>
<evidence type="ECO:0000256" key="2">
    <source>
        <dbReference type="ARBA" id="ARBA00022679"/>
    </source>
</evidence>
<keyword evidence="3 7" id="KW-0547">Nucleotide-binding</keyword>
<dbReference type="Proteomes" id="UP000430564">
    <property type="component" value="Unassembled WGS sequence"/>
</dbReference>
<dbReference type="InterPro" id="IPR052191">
    <property type="entry name" value="tRNA_ntf/polyA_polymerase_I"/>
</dbReference>
<evidence type="ECO:0000259" key="12">
    <source>
        <dbReference type="Pfam" id="PF12627"/>
    </source>
</evidence>
<feature type="domain" description="Poly A polymerase head" evidence="10">
    <location>
        <begin position="59"/>
        <end position="184"/>
    </location>
</feature>
<evidence type="ECO:0000256" key="4">
    <source>
        <dbReference type="ARBA" id="ARBA00022840"/>
    </source>
</evidence>
<dbReference type="SUPFAM" id="SSF81301">
    <property type="entry name" value="Nucleotidyltransferase"/>
    <property type="match status" value="1"/>
</dbReference>
<name>A0A6I1ERH3_9BURK</name>